<comment type="similarity">
    <text evidence="4">Belongs to the alanine racemase family.</text>
</comment>
<dbReference type="CDD" id="cd00430">
    <property type="entry name" value="PLPDE_III_AR"/>
    <property type="match status" value="1"/>
</dbReference>
<dbReference type="SUPFAM" id="SSF50621">
    <property type="entry name" value="Alanine racemase C-terminal domain-like"/>
    <property type="match status" value="1"/>
</dbReference>
<dbReference type="InterPro" id="IPR020622">
    <property type="entry name" value="Ala_racemase_pyridoxalP-BS"/>
</dbReference>
<feature type="active site" description="Proton acceptor; specific for D-alanine" evidence="4">
    <location>
        <position position="41"/>
    </location>
</feature>
<evidence type="ECO:0000256" key="2">
    <source>
        <dbReference type="ARBA" id="ARBA00022898"/>
    </source>
</evidence>
<keyword evidence="2 4" id="KW-0663">Pyridoxal phosphate</keyword>
<comment type="catalytic activity">
    <reaction evidence="4">
        <text>L-alanine = D-alanine</text>
        <dbReference type="Rhea" id="RHEA:20249"/>
        <dbReference type="ChEBI" id="CHEBI:57416"/>
        <dbReference type="ChEBI" id="CHEBI:57972"/>
        <dbReference type="EC" id="5.1.1.1"/>
    </reaction>
</comment>
<dbReference type="GO" id="GO:0005829">
    <property type="term" value="C:cytosol"/>
    <property type="evidence" value="ECO:0007669"/>
    <property type="project" value="TreeGrafter"/>
</dbReference>
<comment type="pathway">
    <text evidence="4">Amino-acid biosynthesis; D-alanine biosynthesis; D-alanine from L-alanine: step 1/1.</text>
</comment>
<accession>A0AAU7V6B4</accession>
<proteinExistence type="inferred from homology"/>
<dbReference type="GO" id="GO:0030632">
    <property type="term" value="P:D-alanine biosynthetic process"/>
    <property type="evidence" value="ECO:0007669"/>
    <property type="project" value="UniProtKB-UniRule"/>
</dbReference>
<dbReference type="RefSeq" id="WP_350257820.1">
    <property type="nucleotide sequence ID" value="NZ_CP138335.1"/>
</dbReference>
<feature type="binding site" evidence="4 6">
    <location>
        <position position="144"/>
    </location>
    <ligand>
        <name>substrate</name>
    </ligand>
</feature>
<evidence type="ECO:0000256" key="1">
    <source>
        <dbReference type="ARBA" id="ARBA00001933"/>
    </source>
</evidence>
<comment type="cofactor">
    <cofactor evidence="1 4 5">
        <name>pyridoxal 5'-phosphate</name>
        <dbReference type="ChEBI" id="CHEBI:597326"/>
    </cofactor>
</comment>
<dbReference type="Pfam" id="PF00842">
    <property type="entry name" value="Ala_racemase_C"/>
    <property type="match status" value="1"/>
</dbReference>
<feature type="modified residue" description="N6-(pyridoxal phosphate)lysine" evidence="4 5">
    <location>
        <position position="41"/>
    </location>
</feature>
<dbReference type="GO" id="GO:0008784">
    <property type="term" value="F:alanine racemase activity"/>
    <property type="evidence" value="ECO:0007669"/>
    <property type="project" value="UniProtKB-UniRule"/>
</dbReference>
<dbReference type="EC" id="5.1.1.1" evidence="4"/>
<dbReference type="PANTHER" id="PTHR30511">
    <property type="entry name" value="ALANINE RACEMASE"/>
    <property type="match status" value="1"/>
</dbReference>
<dbReference type="GO" id="GO:0009252">
    <property type="term" value="P:peptidoglycan biosynthetic process"/>
    <property type="evidence" value="ECO:0007669"/>
    <property type="project" value="TreeGrafter"/>
</dbReference>
<dbReference type="PRINTS" id="PR00992">
    <property type="entry name" value="ALARACEMASE"/>
</dbReference>
<dbReference type="InterPro" id="IPR001608">
    <property type="entry name" value="Ala_racemase_N"/>
</dbReference>
<evidence type="ECO:0000259" key="7">
    <source>
        <dbReference type="SMART" id="SM01005"/>
    </source>
</evidence>
<protein>
    <recommendedName>
        <fullName evidence="4">Alanine racemase</fullName>
        <ecNumber evidence="4">5.1.1.1</ecNumber>
    </recommendedName>
</protein>
<dbReference type="GO" id="GO:0030170">
    <property type="term" value="F:pyridoxal phosphate binding"/>
    <property type="evidence" value="ECO:0007669"/>
    <property type="project" value="UniProtKB-UniRule"/>
</dbReference>
<dbReference type="KEGG" id="sapp:SAC06_08200"/>
<dbReference type="AlphaFoldDB" id="A0AAU7V6B4"/>
<evidence type="ECO:0000256" key="6">
    <source>
        <dbReference type="PIRSR" id="PIRSR600821-52"/>
    </source>
</evidence>
<name>A0AAU7V6B4_9ACTO</name>
<dbReference type="Gene3D" id="2.40.37.10">
    <property type="entry name" value="Lyase, Ornithine Decarboxylase, Chain A, domain 1"/>
    <property type="match status" value="1"/>
</dbReference>
<dbReference type="InterPro" id="IPR029066">
    <property type="entry name" value="PLP-binding_barrel"/>
</dbReference>
<dbReference type="SMART" id="SM01005">
    <property type="entry name" value="Ala_racemase_C"/>
    <property type="match status" value="1"/>
</dbReference>
<evidence type="ECO:0000256" key="4">
    <source>
        <dbReference type="HAMAP-Rule" id="MF_01201"/>
    </source>
</evidence>
<organism evidence="8">
    <name type="scientific">Scrofimicrobium appendicitidis</name>
    <dbReference type="NCBI Taxonomy" id="3079930"/>
    <lineage>
        <taxon>Bacteria</taxon>
        <taxon>Bacillati</taxon>
        <taxon>Actinomycetota</taxon>
        <taxon>Actinomycetes</taxon>
        <taxon>Actinomycetales</taxon>
        <taxon>Actinomycetaceae</taxon>
        <taxon>Scrofimicrobium</taxon>
    </lineage>
</organism>
<dbReference type="NCBIfam" id="TIGR00492">
    <property type="entry name" value="alr"/>
    <property type="match status" value="1"/>
</dbReference>
<dbReference type="EMBL" id="CP138335">
    <property type="protein sequence ID" value="XBW07615.1"/>
    <property type="molecule type" value="Genomic_DNA"/>
</dbReference>
<dbReference type="PROSITE" id="PS00395">
    <property type="entry name" value="ALANINE_RACEMASE"/>
    <property type="match status" value="1"/>
</dbReference>
<evidence type="ECO:0000313" key="8">
    <source>
        <dbReference type="EMBL" id="XBW07615.1"/>
    </source>
</evidence>
<keyword evidence="3 4" id="KW-0413">Isomerase</keyword>
<gene>
    <name evidence="8" type="primary">alr</name>
    <name evidence="8" type="ORF">SAC06_08200</name>
</gene>
<sequence>MTNSGSDHFPGQIDVDLAAIRHNLRTLQQRARGSQLMAVVKADAYGHGRGPVALAAYEAGVRWFGVSQVNEALKLVAELTGAGVRDARVFAWLAAPNQDWEAALSAGLHLSASSTFTLESIAAAAQTLALTAPIHLKVDVGMGRGGARGDDFAHLALVAARLEAEGLITVEGIWSHLPEADDITEAGHETMAGQVARFERALAQAREAGLEPELRHLAATSGTLWYPETHYDLVRVGIGMYGLSPNPQVASSADLNLRPALSLGAPVILVKRLPAGAGVSYGATWRAERPHWVGLVPLGYADGIPRHGSNSAPVTVQTVDGPFLSQILGRVCMDQVVISLGEGDEPAARVGDWAVLIGSGPGEPSADEWARACGTINYEIVTRLAPTISRHYHQEDQP</sequence>
<dbReference type="Pfam" id="PF01168">
    <property type="entry name" value="Ala_racemase_N"/>
    <property type="match status" value="1"/>
</dbReference>
<dbReference type="SUPFAM" id="SSF51419">
    <property type="entry name" value="PLP-binding barrel"/>
    <property type="match status" value="1"/>
</dbReference>
<dbReference type="InterPro" id="IPR009006">
    <property type="entry name" value="Ala_racemase/Decarboxylase_C"/>
</dbReference>
<evidence type="ECO:0000256" key="5">
    <source>
        <dbReference type="PIRSR" id="PIRSR600821-50"/>
    </source>
</evidence>
<evidence type="ECO:0000256" key="3">
    <source>
        <dbReference type="ARBA" id="ARBA00023235"/>
    </source>
</evidence>
<feature type="active site" description="Proton acceptor; specific for L-alanine" evidence="4">
    <location>
        <position position="281"/>
    </location>
</feature>
<comment type="function">
    <text evidence="4">Catalyzes the interconversion of L-alanine and D-alanine. May also act on other amino acids.</text>
</comment>
<dbReference type="PANTHER" id="PTHR30511:SF0">
    <property type="entry name" value="ALANINE RACEMASE, CATABOLIC-RELATED"/>
    <property type="match status" value="1"/>
</dbReference>
<dbReference type="InterPro" id="IPR011079">
    <property type="entry name" value="Ala_racemase_C"/>
</dbReference>
<dbReference type="HAMAP" id="MF_01201">
    <property type="entry name" value="Ala_racemase"/>
    <property type="match status" value="1"/>
</dbReference>
<feature type="binding site" evidence="4 6">
    <location>
        <position position="333"/>
    </location>
    <ligand>
        <name>substrate</name>
    </ligand>
</feature>
<dbReference type="InterPro" id="IPR000821">
    <property type="entry name" value="Ala_racemase"/>
</dbReference>
<feature type="domain" description="Alanine racemase C-terminal" evidence="7">
    <location>
        <begin position="260"/>
        <end position="393"/>
    </location>
</feature>
<reference evidence="8" key="1">
    <citation type="submission" date="2023-11" db="EMBL/GenBank/DDBJ databases">
        <title>Scrofimicrobium hongkongense sp. nov., isolated from a patient with peritonitis.</title>
        <authorList>
            <person name="Lao H.Y."/>
            <person name="Wong A.Y.P."/>
            <person name="Ng T.L."/>
            <person name="Wong R.Y.L."/>
            <person name="Yau M.C.Y."/>
            <person name="Lam J.Y.W."/>
            <person name="Siu G.K.H."/>
        </authorList>
    </citation>
    <scope>NUCLEOTIDE SEQUENCE</scope>
    <source>
        <strain evidence="8">R131</strain>
    </source>
</reference>
<dbReference type="Gene3D" id="3.20.20.10">
    <property type="entry name" value="Alanine racemase"/>
    <property type="match status" value="1"/>
</dbReference>